<dbReference type="Gene3D" id="1.10.357.10">
    <property type="entry name" value="Tetracycline Repressor, domain 2"/>
    <property type="match status" value="1"/>
</dbReference>
<dbReference type="PRINTS" id="PR00455">
    <property type="entry name" value="HTHTETR"/>
</dbReference>
<keyword evidence="2 4" id="KW-0238">DNA-binding</keyword>
<evidence type="ECO:0000313" key="7">
    <source>
        <dbReference type="Proteomes" id="UP000460221"/>
    </source>
</evidence>
<dbReference type="AlphaFoldDB" id="A0A7K1FR90"/>
<dbReference type="SUPFAM" id="SSF46689">
    <property type="entry name" value="Homeodomain-like"/>
    <property type="match status" value="1"/>
</dbReference>
<dbReference type="GO" id="GO:0003700">
    <property type="term" value="F:DNA-binding transcription factor activity"/>
    <property type="evidence" value="ECO:0007669"/>
    <property type="project" value="TreeGrafter"/>
</dbReference>
<dbReference type="InterPro" id="IPR009057">
    <property type="entry name" value="Homeodomain-like_sf"/>
</dbReference>
<dbReference type="EMBL" id="WLYK01000009">
    <property type="protein sequence ID" value="MTD16590.1"/>
    <property type="molecule type" value="Genomic_DNA"/>
</dbReference>
<keyword evidence="7" id="KW-1185">Reference proteome</keyword>
<dbReference type="PROSITE" id="PS50977">
    <property type="entry name" value="HTH_TETR_2"/>
    <property type="match status" value="1"/>
</dbReference>
<comment type="caution">
    <text evidence="6">The sequence shown here is derived from an EMBL/GenBank/DDBJ whole genome shotgun (WGS) entry which is preliminary data.</text>
</comment>
<gene>
    <name evidence="6" type="ORF">GIS00_21870</name>
</gene>
<name>A0A7K1FR90_9ACTN</name>
<proteinExistence type="predicted"/>
<accession>A0A7K1FR90</accession>
<organism evidence="6 7">
    <name type="scientific">Nakamurella alba</name>
    <dbReference type="NCBI Taxonomy" id="2665158"/>
    <lineage>
        <taxon>Bacteria</taxon>
        <taxon>Bacillati</taxon>
        <taxon>Actinomycetota</taxon>
        <taxon>Actinomycetes</taxon>
        <taxon>Nakamurellales</taxon>
        <taxon>Nakamurellaceae</taxon>
        <taxon>Nakamurella</taxon>
    </lineage>
</organism>
<dbReference type="Pfam" id="PF14246">
    <property type="entry name" value="TetR_C_7"/>
    <property type="match status" value="1"/>
</dbReference>
<dbReference type="Pfam" id="PF00440">
    <property type="entry name" value="TetR_N"/>
    <property type="match status" value="1"/>
</dbReference>
<feature type="DNA-binding region" description="H-T-H motif" evidence="4">
    <location>
        <begin position="28"/>
        <end position="47"/>
    </location>
</feature>
<dbReference type="PANTHER" id="PTHR30055:SF146">
    <property type="entry name" value="HTH-TYPE TRANSCRIPTIONAL DUAL REGULATOR CECR"/>
    <property type="match status" value="1"/>
</dbReference>
<keyword evidence="1" id="KW-0805">Transcription regulation</keyword>
<dbReference type="InterPro" id="IPR023772">
    <property type="entry name" value="DNA-bd_HTH_TetR-type_CS"/>
</dbReference>
<keyword evidence="3" id="KW-0804">Transcription</keyword>
<evidence type="ECO:0000256" key="1">
    <source>
        <dbReference type="ARBA" id="ARBA00023015"/>
    </source>
</evidence>
<sequence>MTAPPDRGTRILEAALAVFGRDGFADGSVDDIARTAGVAKPTVYSRFGDKGALFVSAMALGAEKANRRIEQVIGELDTRTADLRAALERLGFALSECMVSEEGSAVVRLQVSEGRRFQQLADQDRREAHLELLAGKLALLSSAGRLQIPDPHRAARQLMALVTADAIALSGTGTRPLSEDQIDAPVRAGVDLFLTAYGS</sequence>
<dbReference type="GO" id="GO:0045892">
    <property type="term" value="P:negative regulation of DNA-templated transcription"/>
    <property type="evidence" value="ECO:0007669"/>
    <property type="project" value="UniProtKB-ARBA"/>
</dbReference>
<evidence type="ECO:0000256" key="3">
    <source>
        <dbReference type="ARBA" id="ARBA00023163"/>
    </source>
</evidence>
<dbReference type="PANTHER" id="PTHR30055">
    <property type="entry name" value="HTH-TYPE TRANSCRIPTIONAL REGULATOR RUTR"/>
    <property type="match status" value="1"/>
</dbReference>
<evidence type="ECO:0000256" key="2">
    <source>
        <dbReference type="ARBA" id="ARBA00023125"/>
    </source>
</evidence>
<dbReference type="Proteomes" id="UP000460221">
    <property type="component" value="Unassembled WGS sequence"/>
</dbReference>
<dbReference type="FunFam" id="1.10.10.60:FF:000141">
    <property type="entry name" value="TetR family transcriptional regulator"/>
    <property type="match status" value="1"/>
</dbReference>
<dbReference type="PROSITE" id="PS01081">
    <property type="entry name" value="HTH_TETR_1"/>
    <property type="match status" value="1"/>
</dbReference>
<evidence type="ECO:0000259" key="5">
    <source>
        <dbReference type="PROSITE" id="PS50977"/>
    </source>
</evidence>
<dbReference type="GO" id="GO:0000976">
    <property type="term" value="F:transcription cis-regulatory region binding"/>
    <property type="evidence" value="ECO:0007669"/>
    <property type="project" value="TreeGrafter"/>
</dbReference>
<evidence type="ECO:0000256" key="4">
    <source>
        <dbReference type="PROSITE-ProRule" id="PRU00335"/>
    </source>
</evidence>
<dbReference type="InterPro" id="IPR050109">
    <property type="entry name" value="HTH-type_TetR-like_transc_reg"/>
</dbReference>
<dbReference type="InterPro" id="IPR039536">
    <property type="entry name" value="TetR_C_Proteobacteria"/>
</dbReference>
<dbReference type="InterPro" id="IPR001647">
    <property type="entry name" value="HTH_TetR"/>
</dbReference>
<feature type="domain" description="HTH tetR-type" evidence="5">
    <location>
        <begin position="5"/>
        <end position="65"/>
    </location>
</feature>
<protein>
    <submittedName>
        <fullName evidence="6">TetR family transcriptional regulator</fullName>
    </submittedName>
</protein>
<evidence type="ECO:0000313" key="6">
    <source>
        <dbReference type="EMBL" id="MTD16590.1"/>
    </source>
</evidence>
<dbReference type="RefSeq" id="WP_154770536.1">
    <property type="nucleotide sequence ID" value="NZ_WLYK01000009.1"/>
</dbReference>
<reference evidence="6 7" key="1">
    <citation type="submission" date="2019-11" db="EMBL/GenBank/DDBJ databases">
        <authorList>
            <person name="Jiang L.-Q."/>
        </authorList>
    </citation>
    <scope>NUCLEOTIDE SEQUENCE [LARGE SCALE GENOMIC DNA]</scope>
    <source>
        <strain evidence="6 7">YIM 132087</strain>
    </source>
</reference>